<evidence type="ECO:0000313" key="1">
    <source>
        <dbReference type="EMBL" id="PWR74223.1"/>
    </source>
</evidence>
<dbReference type="OrthoDB" id="119495at2157"/>
<reference evidence="1 2" key="1">
    <citation type="submission" date="2018-05" db="EMBL/GenBank/DDBJ databases">
        <title>Draft genome of Methanospirillum lacunae Ki8-1.</title>
        <authorList>
            <person name="Dueholm M.S."/>
            <person name="Nielsen P.H."/>
            <person name="Bakmann L.F."/>
            <person name="Otzen D.E."/>
        </authorList>
    </citation>
    <scope>NUCLEOTIDE SEQUENCE [LARGE SCALE GENOMIC DNA]</scope>
    <source>
        <strain evidence="1 2">Ki8-1</strain>
    </source>
</reference>
<evidence type="ECO:0000313" key="2">
    <source>
        <dbReference type="Proteomes" id="UP000245657"/>
    </source>
</evidence>
<dbReference type="AlphaFoldDB" id="A0A2V2NFY3"/>
<comment type="caution">
    <text evidence="1">The sequence shown here is derived from an EMBL/GenBank/DDBJ whole genome shotgun (WGS) entry which is preliminary data.</text>
</comment>
<gene>
    <name evidence="1" type="ORF">DK846_03475</name>
</gene>
<dbReference type="RefSeq" id="WP_109967502.1">
    <property type="nucleotide sequence ID" value="NZ_CP176093.1"/>
</dbReference>
<organism evidence="1 2">
    <name type="scientific">Methanospirillum lacunae</name>
    <dbReference type="NCBI Taxonomy" id="668570"/>
    <lineage>
        <taxon>Archaea</taxon>
        <taxon>Methanobacteriati</taxon>
        <taxon>Methanobacteriota</taxon>
        <taxon>Stenosarchaea group</taxon>
        <taxon>Methanomicrobia</taxon>
        <taxon>Methanomicrobiales</taxon>
        <taxon>Methanospirillaceae</taxon>
        <taxon>Methanospirillum</taxon>
    </lineage>
</organism>
<protein>
    <submittedName>
        <fullName evidence="1">Uncharacterized protein</fullName>
    </submittedName>
</protein>
<dbReference type="Proteomes" id="UP000245657">
    <property type="component" value="Unassembled WGS sequence"/>
</dbReference>
<sequence length="234" mass="25487">MTIRPGIYFVSALLLTIICSLVCCVYAEESATVPHQDSPWGGIWTDANYSLSLSQNGSTISGIATTSDSTIAEAFRLTGTLSKDGKTLKSVLTNTGTLTMNLSEDKMLFDGIVTIDPVDNVSKPSSYTFNGTRNGTTIVPDQEWTGIWESKRNQINLIQNGTFVSGDYHPLTSLHFGGLVNGTTSADRKILSLVWISPEITTFTLSDDGTNIFEGECTEEKIRFNGYCLNLTKK</sequence>
<dbReference type="EMBL" id="QGMY01000002">
    <property type="protein sequence ID" value="PWR74223.1"/>
    <property type="molecule type" value="Genomic_DNA"/>
</dbReference>
<proteinExistence type="predicted"/>
<keyword evidence="2" id="KW-1185">Reference proteome</keyword>
<name>A0A2V2NFY3_9EURY</name>
<accession>A0A2V2NFY3</accession>
<dbReference type="GeneID" id="97549600"/>